<dbReference type="Gene3D" id="3.40.1280.10">
    <property type="match status" value="1"/>
</dbReference>
<evidence type="ECO:0000256" key="1">
    <source>
        <dbReference type="ARBA" id="ARBA00008115"/>
    </source>
</evidence>
<dbReference type="GO" id="GO:0019843">
    <property type="term" value="F:rRNA binding"/>
    <property type="evidence" value="ECO:0007669"/>
    <property type="project" value="UniProtKB-KW"/>
</dbReference>
<dbReference type="GO" id="GO:0032040">
    <property type="term" value="C:small-subunit processome"/>
    <property type="evidence" value="ECO:0007669"/>
    <property type="project" value="TreeGrafter"/>
</dbReference>
<evidence type="ECO:0000256" key="4">
    <source>
        <dbReference type="ARBA" id="ARBA00022603"/>
    </source>
</evidence>
<evidence type="ECO:0000256" key="3">
    <source>
        <dbReference type="ARBA" id="ARBA00022552"/>
    </source>
</evidence>
<dbReference type="STRING" id="148818.A0A4Q9KXU1"/>
<evidence type="ECO:0000256" key="6">
    <source>
        <dbReference type="ARBA" id="ARBA00022691"/>
    </source>
</evidence>
<organism evidence="9 10">
    <name type="scientific">Hamiltosporidium magnivora</name>
    <dbReference type="NCBI Taxonomy" id="148818"/>
    <lineage>
        <taxon>Eukaryota</taxon>
        <taxon>Fungi</taxon>
        <taxon>Fungi incertae sedis</taxon>
        <taxon>Microsporidia</taxon>
        <taxon>Dubosqiidae</taxon>
        <taxon>Hamiltosporidium</taxon>
    </lineage>
</organism>
<keyword evidence="6" id="KW-0949">S-adenosyl-L-methionine</keyword>
<dbReference type="PANTHER" id="PTHR12636">
    <property type="entry name" value="NEP1/MRA1"/>
    <property type="match status" value="1"/>
</dbReference>
<dbReference type="InterPro" id="IPR029028">
    <property type="entry name" value="Alpha/beta_knot_MTases"/>
</dbReference>
<keyword evidence="2" id="KW-0690">Ribosome biogenesis</keyword>
<keyword evidence="8" id="KW-0694">RNA-binding</keyword>
<evidence type="ECO:0000313" key="9">
    <source>
        <dbReference type="EMBL" id="TBT99220.1"/>
    </source>
</evidence>
<keyword evidence="3" id="KW-0698">rRNA processing</keyword>
<dbReference type="Proteomes" id="UP000291404">
    <property type="component" value="Unassembled WGS sequence"/>
</dbReference>
<dbReference type="AlphaFoldDB" id="A0A4Q9KXU1"/>
<dbReference type="SUPFAM" id="SSF75217">
    <property type="entry name" value="alpha/beta knot"/>
    <property type="match status" value="1"/>
</dbReference>
<sequence>MEKIIFVLEDAHFVSRKNKQKKNTKASIKNNEDRINNRSDITHQCLLSLLDSPLNKAGKLKIYIKTVQNVLIDVNSELRIPRSLNRFNGLMDELLKRMKIKSENGKILLKVIKNPVTEYLPPNIIKIGLSQHGKQLEKDKIIDKLENGYCFFVKAIPSGKDDFEFAEFLLKISDYSLSASVTVSKICHLFEELLQIF</sequence>
<dbReference type="VEuPathDB" id="MicrosporidiaDB:CWI36_2053p0020"/>
<dbReference type="Pfam" id="PF03587">
    <property type="entry name" value="EMG1"/>
    <property type="match status" value="1"/>
</dbReference>
<keyword evidence="7" id="KW-0699">rRNA-binding</keyword>
<dbReference type="VEuPathDB" id="MicrosporidiaDB:CWI39_3790p0010"/>
<dbReference type="GO" id="GO:0070037">
    <property type="term" value="F:rRNA (pseudouridine) methyltransferase activity"/>
    <property type="evidence" value="ECO:0007669"/>
    <property type="project" value="InterPro"/>
</dbReference>
<keyword evidence="5 9" id="KW-0808">Transferase</keyword>
<proteinExistence type="inferred from homology"/>
<dbReference type="CDD" id="cd18088">
    <property type="entry name" value="Nep1-like"/>
    <property type="match status" value="1"/>
</dbReference>
<keyword evidence="10" id="KW-1185">Reference proteome</keyword>
<reference evidence="9 10" key="1">
    <citation type="submission" date="2017-12" db="EMBL/GenBank/DDBJ databases">
        <authorList>
            <person name="Pombert J.-F."/>
            <person name="Haag K.L."/>
            <person name="Ebert D."/>
        </authorList>
    </citation>
    <scope>NUCLEOTIDE SEQUENCE [LARGE SCALE GENOMIC DNA]</scope>
    <source>
        <strain evidence="9">BE-OM-2</strain>
    </source>
</reference>
<evidence type="ECO:0000256" key="7">
    <source>
        <dbReference type="ARBA" id="ARBA00022730"/>
    </source>
</evidence>
<comment type="similarity">
    <text evidence="1">Belongs to the class IV-like SAM-binding methyltransferase superfamily. RNA methyltransferase NEP1 family.</text>
</comment>
<evidence type="ECO:0000313" key="10">
    <source>
        <dbReference type="Proteomes" id="UP000291404"/>
    </source>
</evidence>
<dbReference type="InterPro" id="IPR005304">
    <property type="entry name" value="Rbsml_bgen_MeTrfase_EMG1/NEP1"/>
</dbReference>
<dbReference type="PANTHER" id="PTHR12636:SF5">
    <property type="entry name" value="RIBOSOMAL RNA SMALL SUBUNIT METHYLTRANSFERASE NEP1"/>
    <property type="match status" value="1"/>
</dbReference>
<accession>A0A4Q9KXU1</accession>
<evidence type="ECO:0000256" key="5">
    <source>
        <dbReference type="ARBA" id="ARBA00022679"/>
    </source>
</evidence>
<dbReference type="GO" id="GO:0070475">
    <property type="term" value="P:rRNA base methylation"/>
    <property type="evidence" value="ECO:0007669"/>
    <property type="project" value="InterPro"/>
</dbReference>
<evidence type="ECO:0000256" key="2">
    <source>
        <dbReference type="ARBA" id="ARBA00022517"/>
    </source>
</evidence>
<dbReference type="InterPro" id="IPR029026">
    <property type="entry name" value="tRNA_m1G_MTases_N"/>
</dbReference>
<dbReference type="EMBL" id="PITI01002053">
    <property type="protein sequence ID" value="TBT99220.1"/>
    <property type="molecule type" value="Genomic_DNA"/>
</dbReference>
<comment type="caution">
    <text evidence="9">The sequence shown here is derived from an EMBL/GenBank/DDBJ whole genome shotgun (WGS) entry which is preliminary data.</text>
</comment>
<name>A0A4Q9KXU1_9MICR</name>
<gene>
    <name evidence="9" type="ORF">CWI36_2053p0020</name>
</gene>
<evidence type="ECO:0000256" key="8">
    <source>
        <dbReference type="ARBA" id="ARBA00022884"/>
    </source>
</evidence>
<keyword evidence="4 9" id="KW-0489">Methyltransferase</keyword>
<protein>
    <submittedName>
        <fullName evidence="9">EMG1/NEP1 methyltransferase</fullName>
    </submittedName>
</protein>